<evidence type="ECO:0000256" key="1">
    <source>
        <dbReference type="SAM" id="SignalP"/>
    </source>
</evidence>
<keyword evidence="3" id="KW-1185">Reference proteome</keyword>
<evidence type="ECO:0000313" key="3">
    <source>
        <dbReference type="Proteomes" id="UP001354989"/>
    </source>
</evidence>
<evidence type="ECO:0008006" key="4">
    <source>
        <dbReference type="Google" id="ProtNLM"/>
    </source>
</evidence>
<dbReference type="EMBL" id="AP025292">
    <property type="protein sequence ID" value="BDC97886.1"/>
    <property type="molecule type" value="Genomic_DNA"/>
</dbReference>
<sequence length="185" mass="21324">MLKQLFALLIPLLFLLQSCNMAPDTVEREMYFPVKSTVDQLKTTMEKQQPAIEQQILIGAERESKKIAGQEVNWTDQFKILDDLDLNKPVLQGMYRKDSTAQTVTYTLKKADPQAKVNWLKVKYLADGSQQINATLKSSTLVHKAERTVELQWKNERLLHYTVSGLTKVILEDTVHYQISMVPQW</sequence>
<protein>
    <recommendedName>
        <fullName evidence="4">Lipoprotein</fullName>
    </recommendedName>
</protein>
<dbReference type="PROSITE" id="PS51257">
    <property type="entry name" value="PROKAR_LIPOPROTEIN"/>
    <property type="match status" value="1"/>
</dbReference>
<dbReference type="Proteomes" id="UP001354989">
    <property type="component" value="Chromosome"/>
</dbReference>
<evidence type="ECO:0000313" key="2">
    <source>
        <dbReference type="EMBL" id="BDC97886.1"/>
    </source>
</evidence>
<feature type="chain" id="PRO_5045749131" description="Lipoprotein" evidence="1">
    <location>
        <begin position="23"/>
        <end position="185"/>
    </location>
</feature>
<feature type="signal peptide" evidence="1">
    <location>
        <begin position="1"/>
        <end position="22"/>
    </location>
</feature>
<gene>
    <name evidence="2" type="ORF">PEPS_01670</name>
</gene>
<reference evidence="2 3" key="1">
    <citation type="submission" date="2021-12" db="EMBL/GenBank/DDBJ databases">
        <title>Genome sequencing of bacteria with rrn-lacking chromosome and rrn-plasmid.</title>
        <authorList>
            <person name="Anda M."/>
            <person name="Iwasaki W."/>
        </authorList>
    </citation>
    <scope>NUCLEOTIDE SEQUENCE [LARGE SCALE GENOMIC DNA]</scope>
    <source>
        <strain evidence="2 3">NBRC 101262</strain>
    </source>
</reference>
<name>A0ABN6L986_9BACT</name>
<accession>A0ABN6L986</accession>
<organism evidence="2 3">
    <name type="scientific">Persicobacter psychrovividus</name>
    <dbReference type="NCBI Taxonomy" id="387638"/>
    <lineage>
        <taxon>Bacteria</taxon>
        <taxon>Pseudomonadati</taxon>
        <taxon>Bacteroidota</taxon>
        <taxon>Cytophagia</taxon>
        <taxon>Cytophagales</taxon>
        <taxon>Persicobacteraceae</taxon>
        <taxon>Persicobacter</taxon>
    </lineage>
</organism>
<keyword evidence="1" id="KW-0732">Signal</keyword>
<proteinExistence type="predicted"/>